<dbReference type="GO" id="GO:0006152">
    <property type="term" value="P:purine nucleoside catabolic process"/>
    <property type="evidence" value="ECO:0007669"/>
    <property type="project" value="TreeGrafter"/>
</dbReference>
<dbReference type="InterPro" id="IPR035994">
    <property type="entry name" value="Nucleoside_phosphorylase_sf"/>
</dbReference>
<reference evidence="4" key="1">
    <citation type="submission" date="2018-05" db="EMBL/GenBank/DDBJ databases">
        <authorList>
            <person name="Lanie J.A."/>
            <person name="Ng W.-L."/>
            <person name="Kazmierczak K.M."/>
            <person name="Andrzejewski T.M."/>
            <person name="Davidsen T.M."/>
            <person name="Wayne K.J."/>
            <person name="Tettelin H."/>
            <person name="Glass J.I."/>
            <person name="Rusch D."/>
            <person name="Podicherti R."/>
            <person name="Tsui H.-C.T."/>
            <person name="Winkler M.E."/>
        </authorList>
    </citation>
    <scope>NUCLEOTIDE SEQUENCE</scope>
</reference>
<dbReference type="AlphaFoldDB" id="A0A381PNH5"/>
<dbReference type="NCBIfam" id="NF004489">
    <property type="entry name" value="PRK05819.1"/>
    <property type="match status" value="1"/>
</dbReference>
<keyword evidence="1" id="KW-0328">Glycosyltransferase</keyword>
<name>A0A381PNH5_9ZZZZ</name>
<dbReference type="EMBL" id="UINC01001039">
    <property type="protein sequence ID" value="SUZ68490.1"/>
    <property type="molecule type" value="Genomic_DNA"/>
</dbReference>
<evidence type="ECO:0000259" key="3">
    <source>
        <dbReference type="Pfam" id="PF01048"/>
    </source>
</evidence>
<sequence length="235" mass="25093">MATPHIDAERGDFAPVVLMPGDPLRATYIAERHLDDARLVTNVRNINGYTGSYDGVPVSVMASGMGVPSAAIYITELYRFYDVKTIIRIGTAGVFDPRLELRRVVAATECITNSSLPAQVVTNQAGPLVPTPELANVALRVANEKGLDLATGKVFTTDIFYEPDEDLATRMAADGVLCVEMETAGLYALAAAEGGRALSLLTMSDHLSTGEGLSSRERQTSLDQMIEFALAVALA</sequence>
<dbReference type="PANTHER" id="PTHR43691:SF11">
    <property type="entry name" value="FI09636P-RELATED"/>
    <property type="match status" value="1"/>
</dbReference>
<gene>
    <name evidence="4" type="ORF">METZ01_LOCUS21344</name>
</gene>
<feature type="non-terminal residue" evidence="4">
    <location>
        <position position="235"/>
    </location>
</feature>
<feature type="non-terminal residue" evidence="4">
    <location>
        <position position="1"/>
    </location>
</feature>
<dbReference type="PANTHER" id="PTHR43691">
    <property type="entry name" value="URIDINE PHOSPHORYLASE"/>
    <property type="match status" value="1"/>
</dbReference>
<evidence type="ECO:0000256" key="1">
    <source>
        <dbReference type="ARBA" id="ARBA00022676"/>
    </source>
</evidence>
<dbReference type="Pfam" id="PF01048">
    <property type="entry name" value="PNP_UDP_1"/>
    <property type="match status" value="1"/>
</dbReference>
<dbReference type="GO" id="GO:0004731">
    <property type="term" value="F:purine-nucleoside phosphorylase activity"/>
    <property type="evidence" value="ECO:0007669"/>
    <property type="project" value="InterPro"/>
</dbReference>
<accession>A0A381PNH5</accession>
<evidence type="ECO:0000313" key="4">
    <source>
        <dbReference type="EMBL" id="SUZ68490.1"/>
    </source>
</evidence>
<organism evidence="4">
    <name type="scientific">marine metagenome</name>
    <dbReference type="NCBI Taxonomy" id="408172"/>
    <lineage>
        <taxon>unclassified sequences</taxon>
        <taxon>metagenomes</taxon>
        <taxon>ecological metagenomes</taxon>
    </lineage>
</organism>
<keyword evidence="2" id="KW-0808">Transferase</keyword>
<dbReference type="InterPro" id="IPR000845">
    <property type="entry name" value="Nucleoside_phosphorylase_d"/>
</dbReference>
<dbReference type="NCBIfam" id="TIGR00107">
    <property type="entry name" value="deoD"/>
    <property type="match status" value="1"/>
</dbReference>
<dbReference type="HAMAP" id="MF_01627">
    <property type="entry name" value="Pur_nucleosid_phosp"/>
    <property type="match status" value="1"/>
</dbReference>
<dbReference type="GO" id="GO:0005829">
    <property type="term" value="C:cytosol"/>
    <property type="evidence" value="ECO:0007669"/>
    <property type="project" value="TreeGrafter"/>
</dbReference>
<evidence type="ECO:0000256" key="2">
    <source>
        <dbReference type="ARBA" id="ARBA00022679"/>
    </source>
</evidence>
<dbReference type="SUPFAM" id="SSF53167">
    <property type="entry name" value="Purine and uridine phosphorylases"/>
    <property type="match status" value="1"/>
</dbReference>
<proteinExistence type="inferred from homology"/>
<dbReference type="Gene3D" id="3.40.50.1580">
    <property type="entry name" value="Nucleoside phosphorylase domain"/>
    <property type="match status" value="1"/>
</dbReference>
<feature type="domain" description="Nucleoside phosphorylase" evidence="3">
    <location>
        <begin position="16"/>
        <end position="233"/>
    </location>
</feature>
<dbReference type="InterPro" id="IPR004402">
    <property type="entry name" value="DeoD-type"/>
</dbReference>
<dbReference type="CDD" id="cd09006">
    <property type="entry name" value="PNP_EcPNPI-like"/>
    <property type="match status" value="1"/>
</dbReference>
<protein>
    <recommendedName>
        <fullName evidence="3">Nucleoside phosphorylase domain-containing protein</fullName>
    </recommendedName>
</protein>